<reference evidence="1 2" key="1">
    <citation type="submission" date="2016-03" db="EMBL/GenBank/DDBJ databases">
        <title>Complete genome sequence of Pedobacter cryoconitis PAMC 27485.</title>
        <authorList>
            <person name="Lee J."/>
            <person name="Kim O.-S."/>
        </authorList>
    </citation>
    <scope>NUCLEOTIDE SEQUENCE [LARGE SCALE GENOMIC DNA]</scope>
    <source>
        <strain evidence="1 2">PAMC 27485</strain>
    </source>
</reference>
<organism evidence="1 2">
    <name type="scientific">Pedobacter cryoconitis</name>
    <dbReference type="NCBI Taxonomy" id="188932"/>
    <lineage>
        <taxon>Bacteria</taxon>
        <taxon>Pseudomonadati</taxon>
        <taxon>Bacteroidota</taxon>
        <taxon>Sphingobacteriia</taxon>
        <taxon>Sphingobacteriales</taxon>
        <taxon>Sphingobacteriaceae</taxon>
        <taxon>Pedobacter</taxon>
    </lineage>
</organism>
<evidence type="ECO:0000313" key="2">
    <source>
        <dbReference type="Proteomes" id="UP000071561"/>
    </source>
</evidence>
<protein>
    <recommendedName>
        <fullName evidence="3">TetR family transcriptional regulator</fullName>
    </recommendedName>
</protein>
<evidence type="ECO:0008006" key="3">
    <source>
        <dbReference type="Google" id="ProtNLM"/>
    </source>
</evidence>
<dbReference type="Proteomes" id="UP000071561">
    <property type="component" value="Chromosome"/>
</dbReference>
<proteinExistence type="predicted"/>
<evidence type="ECO:0000313" key="1">
    <source>
        <dbReference type="EMBL" id="AMP99511.1"/>
    </source>
</evidence>
<keyword evidence="2" id="KW-1185">Reference proteome</keyword>
<sequence length="199" mass="22802">MEMYKKTIFTLQIAENVIKVISQCSIEQVSFELISAATNISVSTIIDNFESLNNLIAFCLTLSFDSLARNLSIDVEKIPYKMNSIEAFWITLVEFNTIYSYKGRLIAAYLKAPASYPLVNVKYCLAKSINYKFEKTDHILKQYNGDIRFIAFAYLFQMASKVSIDIPNSIEKYGQDFVSDFYNKHIAEGLIRFTKLPIS</sequence>
<gene>
    <name evidence="1" type="ORF">AY601_2623</name>
</gene>
<dbReference type="PATRIC" id="fig|188932.3.peg.2734"/>
<dbReference type="KEGG" id="pcm:AY601_2623"/>
<name>A0A127VE68_9SPHI</name>
<dbReference type="EMBL" id="CP014504">
    <property type="protein sequence ID" value="AMP99511.1"/>
    <property type="molecule type" value="Genomic_DNA"/>
</dbReference>
<accession>A0A127VE68</accession>
<dbReference type="AlphaFoldDB" id="A0A127VE68"/>